<evidence type="ECO:0000313" key="3">
    <source>
        <dbReference type="Proteomes" id="UP001595377"/>
    </source>
</evidence>
<evidence type="ECO:0000313" key="2">
    <source>
        <dbReference type="EMBL" id="MFC3074157.1"/>
    </source>
</evidence>
<evidence type="ECO:0008006" key="4">
    <source>
        <dbReference type="Google" id="ProtNLM"/>
    </source>
</evidence>
<dbReference type="RefSeq" id="WP_257316934.1">
    <property type="nucleotide sequence ID" value="NZ_JANFDG010000023.1"/>
</dbReference>
<sequence length="191" mass="20309">MKRPLACGALAVSVLAAVPLPAAADEEVLRAMFSLIASQPPSHPVPGRIVNGSIVIENRSGDASFVGVFAPGPGLCIVRLHSIRQSKTGWAESGTVAFDFTKVKRVRWLSETDDPGSAPSRSAEAQDVRLVAIDGETPWVCRDIVNLAAERPAYDSTCYKAWTVSVPTPEDRIAAAGAIQRVEKSCVSARQ</sequence>
<organism evidence="2 3">
    <name type="scientific">Shinella pollutisoli</name>
    <dbReference type="NCBI Taxonomy" id="2250594"/>
    <lineage>
        <taxon>Bacteria</taxon>
        <taxon>Pseudomonadati</taxon>
        <taxon>Pseudomonadota</taxon>
        <taxon>Alphaproteobacteria</taxon>
        <taxon>Hyphomicrobiales</taxon>
        <taxon>Rhizobiaceae</taxon>
        <taxon>Shinella</taxon>
    </lineage>
</organism>
<gene>
    <name evidence="2" type="ORF">ACFOHH_13675</name>
</gene>
<accession>A0ABV7DGW3</accession>
<comment type="caution">
    <text evidence="2">The sequence shown here is derived from an EMBL/GenBank/DDBJ whole genome shotgun (WGS) entry which is preliminary data.</text>
</comment>
<evidence type="ECO:0000256" key="1">
    <source>
        <dbReference type="SAM" id="SignalP"/>
    </source>
</evidence>
<feature type="chain" id="PRO_5046555714" description="Secreted protein" evidence="1">
    <location>
        <begin position="25"/>
        <end position="191"/>
    </location>
</feature>
<keyword evidence="1" id="KW-0732">Signal</keyword>
<dbReference type="Proteomes" id="UP001595377">
    <property type="component" value="Unassembled WGS sequence"/>
</dbReference>
<reference evidence="3" key="1">
    <citation type="journal article" date="2019" name="Int. J. Syst. Evol. Microbiol.">
        <title>The Global Catalogue of Microorganisms (GCM) 10K type strain sequencing project: providing services to taxonomists for standard genome sequencing and annotation.</title>
        <authorList>
            <consortium name="The Broad Institute Genomics Platform"/>
            <consortium name="The Broad Institute Genome Sequencing Center for Infectious Disease"/>
            <person name="Wu L."/>
            <person name="Ma J."/>
        </authorList>
    </citation>
    <scope>NUCLEOTIDE SEQUENCE [LARGE SCALE GENOMIC DNA]</scope>
    <source>
        <strain evidence="3">KCTC 52677</strain>
    </source>
</reference>
<keyword evidence="3" id="KW-1185">Reference proteome</keyword>
<proteinExistence type="predicted"/>
<feature type="signal peptide" evidence="1">
    <location>
        <begin position="1"/>
        <end position="24"/>
    </location>
</feature>
<dbReference type="EMBL" id="JBHRSP010000022">
    <property type="protein sequence ID" value="MFC3074157.1"/>
    <property type="molecule type" value="Genomic_DNA"/>
</dbReference>
<name>A0ABV7DGW3_9HYPH</name>
<protein>
    <recommendedName>
        <fullName evidence="4">Secreted protein</fullName>
    </recommendedName>
</protein>